<dbReference type="PROSITE" id="PS51755">
    <property type="entry name" value="OMPR_PHOB"/>
    <property type="match status" value="1"/>
</dbReference>
<dbReference type="InterPro" id="IPR039420">
    <property type="entry name" value="WalR-like"/>
</dbReference>
<feature type="domain" description="OmpR/PhoB-type" evidence="9">
    <location>
        <begin position="127"/>
        <end position="221"/>
    </location>
</feature>
<dbReference type="PANTHER" id="PTHR48111:SF21">
    <property type="entry name" value="DNA-BINDING DUAL MASTER TRANSCRIPTIONAL REGULATOR RPAA"/>
    <property type="match status" value="1"/>
</dbReference>
<dbReference type="InterPro" id="IPR011006">
    <property type="entry name" value="CheY-like_superfamily"/>
</dbReference>
<dbReference type="PROSITE" id="PS50110">
    <property type="entry name" value="RESPONSE_REGULATORY"/>
    <property type="match status" value="1"/>
</dbReference>
<dbReference type="RefSeq" id="WP_139427298.1">
    <property type="nucleotide sequence ID" value="NZ_CBCSFY010000026.1"/>
</dbReference>
<accession>A0A7L5HLK4</accession>
<evidence type="ECO:0000256" key="4">
    <source>
        <dbReference type="ARBA" id="ARBA00023125"/>
    </source>
</evidence>
<protein>
    <submittedName>
        <fullName evidence="10">Two-component system response regulator</fullName>
    </submittedName>
</protein>
<reference evidence="10 11" key="1">
    <citation type="submission" date="2020-05" db="EMBL/GenBank/DDBJ databases">
        <title>Complete genome sequencing of Campylobacter and Arcobacter type strains.</title>
        <authorList>
            <person name="Miller W.G."/>
            <person name="Yee E."/>
        </authorList>
    </citation>
    <scope>NUCLEOTIDE SEQUENCE [LARGE SCALE GENOMIC DNA]</scope>
    <source>
        <strain evidence="10 11">CCUG 73571</strain>
    </source>
</reference>
<feature type="modified residue" description="4-aspartylphosphate" evidence="6">
    <location>
        <position position="53"/>
    </location>
</feature>
<name>A0A7L5HLK4_9BACT</name>
<dbReference type="Proteomes" id="UP000509246">
    <property type="component" value="Chromosome"/>
</dbReference>
<evidence type="ECO:0000256" key="7">
    <source>
        <dbReference type="PROSITE-ProRule" id="PRU01091"/>
    </source>
</evidence>
<dbReference type="AlphaFoldDB" id="A0A7L5HLK4"/>
<dbReference type="GO" id="GO:0006355">
    <property type="term" value="P:regulation of DNA-templated transcription"/>
    <property type="evidence" value="ECO:0007669"/>
    <property type="project" value="InterPro"/>
</dbReference>
<dbReference type="GO" id="GO:0000976">
    <property type="term" value="F:transcription cis-regulatory region binding"/>
    <property type="evidence" value="ECO:0007669"/>
    <property type="project" value="TreeGrafter"/>
</dbReference>
<dbReference type="Pfam" id="PF00486">
    <property type="entry name" value="Trans_reg_C"/>
    <property type="match status" value="1"/>
</dbReference>
<evidence type="ECO:0000256" key="6">
    <source>
        <dbReference type="PROSITE-ProRule" id="PRU00169"/>
    </source>
</evidence>
<feature type="domain" description="Response regulatory" evidence="8">
    <location>
        <begin position="4"/>
        <end position="118"/>
    </location>
</feature>
<dbReference type="GeneID" id="56586870"/>
<feature type="DNA-binding region" description="OmpR/PhoB-type" evidence="7">
    <location>
        <begin position="127"/>
        <end position="221"/>
    </location>
</feature>
<dbReference type="GO" id="GO:0000156">
    <property type="term" value="F:phosphorelay response regulator activity"/>
    <property type="evidence" value="ECO:0007669"/>
    <property type="project" value="TreeGrafter"/>
</dbReference>
<dbReference type="GO" id="GO:0032993">
    <property type="term" value="C:protein-DNA complex"/>
    <property type="evidence" value="ECO:0007669"/>
    <property type="project" value="TreeGrafter"/>
</dbReference>
<dbReference type="GO" id="GO:0005829">
    <property type="term" value="C:cytosol"/>
    <property type="evidence" value="ECO:0007669"/>
    <property type="project" value="TreeGrafter"/>
</dbReference>
<sequence>MAVEILLLEDDINLGEIVSEFLDEEGFNVTLVDNAQEAQDKAYEKNFDLWILDVKVPLGDGFSILRNLRESGKYTPAIFMTSLNTTIDLQKGFESGCDDYIKKPFELEELKIRINAILKRSFAHKNEDYEDLGNGFKFALLSQTLYKNDKPLSLPLKELKLLALLLKNKGRFIDIACIFEEIWEYDQEPSELSLRAYVKNLRKLLGKDNIINQRGRGYCYV</sequence>
<proteinExistence type="predicted"/>
<dbReference type="InterPro" id="IPR016032">
    <property type="entry name" value="Sig_transdc_resp-reg_C-effctor"/>
</dbReference>
<evidence type="ECO:0000256" key="2">
    <source>
        <dbReference type="ARBA" id="ARBA00023012"/>
    </source>
</evidence>
<dbReference type="PANTHER" id="PTHR48111">
    <property type="entry name" value="REGULATOR OF RPOS"/>
    <property type="match status" value="1"/>
</dbReference>
<dbReference type="SMART" id="SM00448">
    <property type="entry name" value="REC"/>
    <property type="match status" value="1"/>
</dbReference>
<keyword evidence="1 6" id="KW-0597">Phosphoprotein</keyword>
<organism evidence="10 11">
    <name type="scientific">Campylobacter armoricus</name>
    <dbReference type="NCBI Taxonomy" id="2505970"/>
    <lineage>
        <taxon>Bacteria</taxon>
        <taxon>Pseudomonadati</taxon>
        <taxon>Campylobacterota</taxon>
        <taxon>Epsilonproteobacteria</taxon>
        <taxon>Campylobacterales</taxon>
        <taxon>Campylobacteraceae</taxon>
        <taxon>Campylobacter</taxon>
    </lineage>
</organism>
<dbReference type="InterPro" id="IPR036388">
    <property type="entry name" value="WH-like_DNA-bd_sf"/>
</dbReference>
<evidence type="ECO:0000259" key="9">
    <source>
        <dbReference type="PROSITE" id="PS51755"/>
    </source>
</evidence>
<evidence type="ECO:0000313" key="10">
    <source>
        <dbReference type="EMBL" id="QKF80025.1"/>
    </source>
</evidence>
<dbReference type="SMART" id="SM00862">
    <property type="entry name" value="Trans_reg_C"/>
    <property type="match status" value="1"/>
</dbReference>
<dbReference type="InterPro" id="IPR001867">
    <property type="entry name" value="OmpR/PhoB-type_DNA-bd"/>
</dbReference>
<keyword evidence="3" id="KW-0805">Transcription regulation</keyword>
<dbReference type="KEGG" id="carm:CARM_1124"/>
<gene>
    <name evidence="10" type="primary">dccR</name>
    <name evidence="10" type="ORF">CARM_1124</name>
</gene>
<evidence type="ECO:0000256" key="3">
    <source>
        <dbReference type="ARBA" id="ARBA00023015"/>
    </source>
</evidence>
<dbReference type="SUPFAM" id="SSF52172">
    <property type="entry name" value="CheY-like"/>
    <property type="match status" value="1"/>
</dbReference>
<dbReference type="Gene3D" id="1.10.10.10">
    <property type="entry name" value="Winged helix-like DNA-binding domain superfamily/Winged helix DNA-binding domain"/>
    <property type="match status" value="1"/>
</dbReference>
<dbReference type="InterPro" id="IPR001789">
    <property type="entry name" value="Sig_transdc_resp-reg_receiver"/>
</dbReference>
<evidence type="ECO:0000313" key="11">
    <source>
        <dbReference type="Proteomes" id="UP000509246"/>
    </source>
</evidence>
<dbReference type="EMBL" id="CP053825">
    <property type="protein sequence ID" value="QKF80025.1"/>
    <property type="molecule type" value="Genomic_DNA"/>
</dbReference>
<evidence type="ECO:0000256" key="5">
    <source>
        <dbReference type="ARBA" id="ARBA00023163"/>
    </source>
</evidence>
<dbReference type="Pfam" id="PF00072">
    <property type="entry name" value="Response_reg"/>
    <property type="match status" value="1"/>
</dbReference>
<keyword evidence="11" id="KW-1185">Reference proteome</keyword>
<dbReference type="SUPFAM" id="SSF46894">
    <property type="entry name" value="C-terminal effector domain of the bipartite response regulators"/>
    <property type="match status" value="1"/>
</dbReference>
<dbReference type="OrthoDB" id="8912111at2"/>
<dbReference type="Gene3D" id="3.40.50.2300">
    <property type="match status" value="1"/>
</dbReference>
<keyword evidence="2" id="KW-0902">Two-component regulatory system</keyword>
<evidence type="ECO:0000256" key="1">
    <source>
        <dbReference type="ARBA" id="ARBA00022553"/>
    </source>
</evidence>
<keyword evidence="4 7" id="KW-0238">DNA-binding</keyword>
<evidence type="ECO:0000259" key="8">
    <source>
        <dbReference type="PROSITE" id="PS50110"/>
    </source>
</evidence>
<keyword evidence="5" id="KW-0804">Transcription</keyword>